<accession>A0A1T3NHZ7</accession>
<dbReference type="OrthoDB" id="3403133at2"/>
<dbReference type="AlphaFoldDB" id="A0A1T3NHZ7"/>
<name>A0A1T3NHZ7_9ACTN</name>
<gene>
    <name evidence="1" type="ORF">B4N89_46305</name>
</gene>
<protein>
    <submittedName>
        <fullName evidence="1">Uncharacterized protein</fullName>
    </submittedName>
</protein>
<dbReference type="STRING" id="159449.B4N89_46305"/>
<proteinExistence type="predicted"/>
<comment type="caution">
    <text evidence="1">The sequence shown here is derived from an EMBL/GenBank/DDBJ whole genome shotgun (WGS) entry which is preliminary data.</text>
</comment>
<sequence length="91" mass="10037">MTVPQLPHPVRLACLERVAQFRMPEYRGTPRIRAALVEAFARARPLAEGAASVAVAVGHVWHLLWTGDLTTDWDAPLLPTSLVWVQGNEAL</sequence>
<keyword evidence="2" id="KW-1185">Reference proteome</keyword>
<evidence type="ECO:0000313" key="1">
    <source>
        <dbReference type="EMBL" id="OPC76464.1"/>
    </source>
</evidence>
<dbReference type="Proteomes" id="UP000190037">
    <property type="component" value="Unassembled WGS sequence"/>
</dbReference>
<dbReference type="RefSeq" id="WP_143658450.1">
    <property type="nucleotide sequence ID" value="NZ_MWQN01000006.1"/>
</dbReference>
<evidence type="ECO:0000313" key="2">
    <source>
        <dbReference type="Proteomes" id="UP000190037"/>
    </source>
</evidence>
<dbReference type="EMBL" id="MWQN01000006">
    <property type="protein sequence ID" value="OPC76464.1"/>
    <property type="molecule type" value="Genomic_DNA"/>
</dbReference>
<reference evidence="1 2" key="1">
    <citation type="submission" date="2017-03" db="EMBL/GenBank/DDBJ databases">
        <title>Draft genome sequence of Streptomyces scabrisporus NF3, endophyte isolated from Amphipterygium adstringens.</title>
        <authorList>
            <person name="Vazquez M."/>
            <person name="Ceapa C.D."/>
            <person name="Rodriguez Luna D."/>
            <person name="Sanchez Esquivel S."/>
        </authorList>
    </citation>
    <scope>NUCLEOTIDE SEQUENCE [LARGE SCALE GENOMIC DNA]</scope>
    <source>
        <strain evidence="1 2">NF3</strain>
    </source>
</reference>
<organism evidence="1 2">
    <name type="scientific">Embleya scabrispora</name>
    <dbReference type="NCBI Taxonomy" id="159449"/>
    <lineage>
        <taxon>Bacteria</taxon>
        <taxon>Bacillati</taxon>
        <taxon>Actinomycetota</taxon>
        <taxon>Actinomycetes</taxon>
        <taxon>Kitasatosporales</taxon>
        <taxon>Streptomycetaceae</taxon>
        <taxon>Embleya</taxon>
    </lineage>
</organism>